<proteinExistence type="predicted"/>
<dbReference type="EMBL" id="JAGKHQ010000006">
    <property type="protein sequence ID" value="KAG7513177.1"/>
    <property type="molecule type" value="Genomic_DNA"/>
</dbReference>
<organism evidence="1 2">
    <name type="scientific">Solea senegalensis</name>
    <name type="common">Senegalese sole</name>
    <dbReference type="NCBI Taxonomy" id="28829"/>
    <lineage>
        <taxon>Eukaryota</taxon>
        <taxon>Metazoa</taxon>
        <taxon>Chordata</taxon>
        <taxon>Craniata</taxon>
        <taxon>Vertebrata</taxon>
        <taxon>Euteleostomi</taxon>
        <taxon>Actinopterygii</taxon>
        <taxon>Neopterygii</taxon>
        <taxon>Teleostei</taxon>
        <taxon>Neoteleostei</taxon>
        <taxon>Acanthomorphata</taxon>
        <taxon>Carangaria</taxon>
        <taxon>Pleuronectiformes</taxon>
        <taxon>Pleuronectoidei</taxon>
        <taxon>Soleidae</taxon>
        <taxon>Solea</taxon>
    </lineage>
</organism>
<evidence type="ECO:0000313" key="2">
    <source>
        <dbReference type="Proteomes" id="UP000693946"/>
    </source>
</evidence>
<accession>A0AAV6S931</accession>
<comment type="caution">
    <text evidence="1">The sequence shown here is derived from an EMBL/GenBank/DDBJ whole genome shotgun (WGS) entry which is preliminary data.</text>
</comment>
<keyword evidence="2" id="KW-1185">Reference proteome</keyword>
<evidence type="ECO:0000313" key="1">
    <source>
        <dbReference type="EMBL" id="KAG7513177.1"/>
    </source>
</evidence>
<dbReference type="Proteomes" id="UP000693946">
    <property type="component" value="Linkage Group LG14"/>
</dbReference>
<sequence>MLPKHMQKSLDQQQMIAHLKCNSVVLELSKETETKKKLINKLLTVNSSSIILAPEKKSKQKHLILGKLRFVLLISDALRSGWTDGALSPRTAENIAGMLFTTVRHLSVCDVVSVALLLIDVSLSAQSHTSQSRRRQTDTVCTALHCTSVQLCRNGALTKTTAPPPHPKTCSDESEAAKTWQTQMVKIETLNISVCNDVHQSCACSPVLLRVSEKGFNPTTCHSPSHHQSANHVVSPVGLLVPSSLSSLLLSLGEDLPPLCRPPLSLKMSSLITPVTRMHVQ</sequence>
<gene>
    <name evidence="1" type="ORF">JOB18_000419</name>
</gene>
<reference evidence="1 2" key="1">
    <citation type="journal article" date="2021" name="Sci. Rep.">
        <title>Chromosome anchoring in Senegalese sole (Solea senegalensis) reveals sex-associated markers and genome rearrangements in flatfish.</title>
        <authorList>
            <person name="Guerrero-Cozar I."/>
            <person name="Gomez-Garrido J."/>
            <person name="Berbel C."/>
            <person name="Martinez-Blanch J.F."/>
            <person name="Alioto T."/>
            <person name="Claros M.G."/>
            <person name="Gagnaire P.A."/>
            <person name="Manchado M."/>
        </authorList>
    </citation>
    <scope>NUCLEOTIDE SEQUENCE [LARGE SCALE GENOMIC DNA]</scope>
    <source>
        <strain evidence="1">Sse05_10M</strain>
    </source>
</reference>
<dbReference type="AlphaFoldDB" id="A0AAV6S931"/>
<name>A0AAV6S931_SOLSE</name>
<protein>
    <submittedName>
        <fullName evidence="1">Uncharacterized protein</fullName>
    </submittedName>
</protein>